<dbReference type="InterPro" id="IPR010237">
    <property type="entry name" value="Pyr-5-nucltdase"/>
</dbReference>
<dbReference type="SFLD" id="SFLDG01132">
    <property type="entry name" value="C1.5.3:_5'-Nucleotidase_Like"/>
    <property type="match status" value="1"/>
</dbReference>
<comment type="caution">
    <text evidence="1">The sequence shown here is derived from an EMBL/GenBank/DDBJ whole genome shotgun (WGS) entry which is preliminary data.</text>
</comment>
<dbReference type="PANTHER" id="PTHR12725">
    <property type="entry name" value="HALOACID DEHALOGENASE-LIKE HYDROLASE"/>
    <property type="match status" value="1"/>
</dbReference>
<dbReference type="InterPro" id="IPR036412">
    <property type="entry name" value="HAD-like_sf"/>
</dbReference>
<dbReference type="Gene3D" id="1.10.150.450">
    <property type="match status" value="1"/>
</dbReference>
<dbReference type="Pfam" id="PF00702">
    <property type="entry name" value="Hydrolase"/>
    <property type="match status" value="1"/>
</dbReference>
<dbReference type="GO" id="GO:0016787">
    <property type="term" value="F:hydrolase activity"/>
    <property type="evidence" value="ECO:0007669"/>
    <property type="project" value="UniProtKB-KW"/>
</dbReference>
<dbReference type="PANTHER" id="PTHR12725:SF117">
    <property type="entry name" value="HALOACID DEHALOGENASE-LIKE HYDROLASE"/>
    <property type="match status" value="1"/>
</dbReference>
<protein>
    <submittedName>
        <fullName evidence="1">Putative hydrolase of the HAD superfamily</fullName>
    </submittedName>
</protein>
<sequence>MLAKTIDCWIFDLDNTLYPARSNLFVQVSARMTEFIKERFDLEHEPARELQRDLFRRHGTTLRGLMTEHGVDPAPFLDFVHDIDVSIIDPAPELDDLLTRLPGRKVIYTNGSVGHFERVAKRLGVDHHFDHVYDIVASDYSPKPDPVPYDKLIRLLDIDPTRTAMVEDMAKNLKPAADLGMTTVWLKSDFDWATDGADQPHVHHVAEDVISFLRTVVDSDAQS</sequence>
<organism evidence="1 2">
    <name type="scientific">Thalassobaculum litoreum DSM 18839</name>
    <dbReference type="NCBI Taxonomy" id="1123362"/>
    <lineage>
        <taxon>Bacteria</taxon>
        <taxon>Pseudomonadati</taxon>
        <taxon>Pseudomonadota</taxon>
        <taxon>Alphaproteobacteria</taxon>
        <taxon>Rhodospirillales</taxon>
        <taxon>Thalassobaculaceae</taxon>
        <taxon>Thalassobaculum</taxon>
    </lineage>
</organism>
<accession>A0A8G2BG58</accession>
<evidence type="ECO:0000313" key="2">
    <source>
        <dbReference type="Proteomes" id="UP000198615"/>
    </source>
</evidence>
<dbReference type="Proteomes" id="UP000198615">
    <property type="component" value="Unassembled WGS sequence"/>
</dbReference>
<dbReference type="OrthoDB" id="9803141at2"/>
<keyword evidence="2" id="KW-1185">Reference proteome</keyword>
<dbReference type="SFLD" id="SFLDS00003">
    <property type="entry name" value="Haloacid_Dehalogenase"/>
    <property type="match status" value="1"/>
</dbReference>
<evidence type="ECO:0000313" key="1">
    <source>
        <dbReference type="EMBL" id="SDF38643.1"/>
    </source>
</evidence>
<name>A0A8G2BG58_9PROT</name>
<dbReference type="EMBL" id="FNBW01000003">
    <property type="protein sequence ID" value="SDF38643.1"/>
    <property type="molecule type" value="Genomic_DNA"/>
</dbReference>
<reference evidence="1 2" key="1">
    <citation type="submission" date="2016-10" db="EMBL/GenBank/DDBJ databases">
        <authorList>
            <person name="Varghese N."/>
            <person name="Submissions S."/>
        </authorList>
    </citation>
    <scope>NUCLEOTIDE SEQUENCE [LARGE SCALE GENOMIC DNA]</scope>
    <source>
        <strain evidence="1 2">DSM 18839</strain>
    </source>
</reference>
<dbReference type="SFLD" id="SFLDG01129">
    <property type="entry name" value="C1.5:_HAD__Beta-PGM__Phosphata"/>
    <property type="match status" value="1"/>
</dbReference>
<proteinExistence type="predicted"/>
<dbReference type="NCBIfam" id="TIGR01993">
    <property type="entry name" value="Pyr-5-nucltdase"/>
    <property type="match status" value="1"/>
</dbReference>
<dbReference type="AlphaFoldDB" id="A0A8G2BG58"/>
<dbReference type="InterPro" id="IPR006439">
    <property type="entry name" value="HAD-SF_hydro_IA"/>
</dbReference>
<dbReference type="InterPro" id="IPR023214">
    <property type="entry name" value="HAD_sf"/>
</dbReference>
<dbReference type="Gene3D" id="3.40.50.1000">
    <property type="entry name" value="HAD superfamily/HAD-like"/>
    <property type="match status" value="1"/>
</dbReference>
<gene>
    <name evidence="1" type="ORF">SAMN05660686_01114</name>
</gene>
<dbReference type="NCBIfam" id="TIGR01509">
    <property type="entry name" value="HAD-SF-IA-v3"/>
    <property type="match status" value="1"/>
</dbReference>
<keyword evidence="1" id="KW-0378">Hydrolase</keyword>
<dbReference type="RefSeq" id="WP_093148786.1">
    <property type="nucleotide sequence ID" value="NZ_FNBW01000003.1"/>
</dbReference>
<dbReference type="SUPFAM" id="SSF56784">
    <property type="entry name" value="HAD-like"/>
    <property type="match status" value="1"/>
</dbReference>